<organism evidence="15 16">
    <name type="scientific">Marinobacter daqiaonensis</name>
    <dbReference type="NCBI Taxonomy" id="650891"/>
    <lineage>
        <taxon>Bacteria</taxon>
        <taxon>Pseudomonadati</taxon>
        <taxon>Pseudomonadota</taxon>
        <taxon>Gammaproteobacteria</taxon>
        <taxon>Pseudomonadales</taxon>
        <taxon>Marinobacteraceae</taxon>
        <taxon>Marinobacter</taxon>
    </lineage>
</organism>
<dbReference type="GO" id="GO:0009279">
    <property type="term" value="C:cell outer membrane"/>
    <property type="evidence" value="ECO:0007669"/>
    <property type="project" value="UniProtKB-SubCell"/>
</dbReference>
<dbReference type="GO" id="GO:0015031">
    <property type="term" value="P:protein transport"/>
    <property type="evidence" value="ECO:0007669"/>
    <property type="project" value="UniProtKB-KW"/>
</dbReference>
<proteinExistence type="inferred from homology"/>
<feature type="chain" id="PRO_5011596012" description="Outer-membrane lipoprotein LolB" evidence="14">
    <location>
        <begin position="26"/>
        <end position="218"/>
    </location>
</feature>
<evidence type="ECO:0000256" key="3">
    <source>
        <dbReference type="ARBA" id="ARBA00011245"/>
    </source>
</evidence>
<evidence type="ECO:0000256" key="11">
    <source>
        <dbReference type="ARBA" id="ARBA00023237"/>
    </source>
</evidence>
<evidence type="ECO:0000256" key="2">
    <source>
        <dbReference type="ARBA" id="ARBA00009696"/>
    </source>
</evidence>
<keyword evidence="7 13" id="KW-0653">Protein transport</keyword>
<evidence type="ECO:0000256" key="4">
    <source>
        <dbReference type="ARBA" id="ARBA00016202"/>
    </source>
</evidence>
<keyword evidence="9 13" id="KW-0564">Palmitate</keyword>
<dbReference type="RefSeq" id="WP_227663010.1">
    <property type="nucleotide sequence ID" value="NZ_FOYW01000002.1"/>
</dbReference>
<keyword evidence="12 13" id="KW-0449">Lipoprotein</keyword>
<dbReference type="Pfam" id="PF03550">
    <property type="entry name" value="LolB"/>
    <property type="match status" value="1"/>
</dbReference>
<evidence type="ECO:0000256" key="12">
    <source>
        <dbReference type="ARBA" id="ARBA00023288"/>
    </source>
</evidence>
<evidence type="ECO:0000256" key="14">
    <source>
        <dbReference type="SAM" id="SignalP"/>
    </source>
</evidence>
<protein>
    <recommendedName>
        <fullName evidence="4 13">Outer-membrane lipoprotein LolB</fullName>
    </recommendedName>
</protein>
<dbReference type="Gene3D" id="2.50.20.10">
    <property type="entry name" value="Lipoprotein localisation LolA/LolB/LppX"/>
    <property type="match status" value="1"/>
</dbReference>
<dbReference type="InterPro" id="IPR004565">
    <property type="entry name" value="OM_lipoprot_LolB"/>
</dbReference>
<dbReference type="EMBL" id="FOYW01000002">
    <property type="protein sequence ID" value="SFR74419.1"/>
    <property type="molecule type" value="Genomic_DNA"/>
</dbReference>
<gene>
    <name evidence="13" type="primary">lolB</name>
    <name evidence="15" type="ORF">SAMN05216203_2692</name>
</gene>
<keyword evidence="11 13" id="KW-0998">Cell outer membrane</keyword>
<accession>A0A1I6J5Z9</accession>
<dbReference type="PROSITE" id="PS51257">
    <property type="entry name" value="PROKAR_LIPOPROTEIN"/>
    <property type="match status" value="1"/>
</dbReference>
<evidence type="ECO:0000256" key="7">
    <source>
        <dbReference type="ARBA" id="ARBA00022927"/>
    </source>
</evidence>
<comment type="similarity">
    <text evidence="2 13">Belongs to the LolB family.</text>
</comment>
<dbReference type="InterPro" id="IPR029046">
    <property type="entry name" value="LolA/LolB/LppX"/>
</dbReference>
<keyword evidence="5 13" id="KW-0813">Transport</keyword>
<dbReference type="AlphaFoldDB" id="A0A1I6J5Z9"/>
<evidence type="ECO:0000256" key="6">
    <source>
        <dbReference type="ARBA" id="ARBA00022729"/>
    </source>
</evidence>
<evidence type="ECO:0000256" key="5">
    <source>
        <dbReference type="ARBA" id="ARBA00022448"/>
    </source>
</evidence>
<dbReference type="STRING" id="650891.SAMN05216203_2692"/>
<keyword evidence="8 13" id="KW-0472">Membrane</keyword>
<evidence type="ECO:0000256" key="9">
    <source>
        <dbReference type="ARBA" id="ARBA00023139"/>
    </source>
</evidence>
<dbReference type="NCBIfam" id="TIGR00548">
    <property type="entry name" value="lolB"/>
    <property type="match status" value="1"/>
</dbReference>
<keyword evidence="6 13" id="KW-0732">Signal</keyword>
<dbReference type="GO" id="GO:0044874">
    <property type="term" value="P:lipoprotein localization to outer membrane"/>
    <property type="evidence" value="ECO:0007669"/>
    <property type="project" value="UniProtKB-UniRule"/>
</dbReference>
<evidence type="ECO:0000313" key="16">
    <source>
        <dbReference type="Proteomes" id="UP000198644"/>
    </source>
</evidence>
<name>A0A1I6J5Z9_9GAMM</name>
<evidence type="ECO:0000256" key="13">
    <source>
        <dbReference type="HAMAP-Rule" id="MF_00233"/>
    </source>
</evidence>
<feature type="signal peptide" evidence="14">
    <location>
        <begin position="1"/>
        <end position="25"/>
    </location>
</feature>
<keyword evidence="16" id="KW-1185">Reference proteome</keyword>
<dbReference type="SUPFAM" id="SSF89392">
    <property type="entry name" value="Prokaryotic lipoproteins and lipoprotein localization factors"/>
    <property type="match status" value="1"/>
</dbReference>
<comment type="subcellular location">
    <subcellularLocation>
        <location evidence="1 13">Cell outer membrane</location>
        <topology evidence="1 13">Lipid-anchor</topology>
    </subcellularLocation>
</comment>
<dbReference type="Proteomes" id="UP000198644">
    <property type="component" value="Unassembled WGS sequence"/>
</dbReference>
<reference evidence="15 16" key="1">
    <citation type="submission" date="2016-10" db="EMBL/GenBank/DDBJ databases">
        <authorList>
            <person name="de Groot N.N."/>
        </authorList>
    </citation>
    <scope>NUCLEOTIDE SEQUENCE [LARGE SCALE GENOMIC DNA]</scope>
    <source>
        <strain evidence="15 16">CGMCC 1.9167</strain>
    </source>
</reference>
<evidence type="ECO:0000256" key="8">
    <source>
        <dbReference type="ARBA" id="ARBA00023136"/>
    </source>
</evidence>
<dbReference type="HAMAP" id="MF_00233">
    <property type="entry name" value="LolB"/>
    <property type="match status" value="1"/>
</dbReference>
<evidence type="ECO:0000313" key="15">
    <source>
        <dbReference type="EMBL" id="SFR74419.1"/>
    </source>
</evidence>
<comment type="function">
    <text evidence="13">Plays a critical role in the incorporation of lipoproteins in the outer membrane after they are released by the LolA protein.</text>
</comment>
<keyword evidence="10 13" id="KW-0143">Chaperone</keyword>
<sequence length="218" mass="24592">MRHFSRGLKHSTATLIVALLMSACASIQQEPLPEGLTEQPPADWAERQARLQAFDQWRLTGKLAVRQPGENASAVINRWTQSNEHYELALSSAFLGMGSTRLEGSPGYIRLETPDGESYASSDPQGLIYAATGWELPIDALMWWIKGLPAPEGDFRLAFDQAGKLAQVRQLGWTIRYERWRDFVDERPELPARLTARKGEKLVRLIVTSWTRTDDQTP</sequence>
<dbReference type="CDD" id="cd16326">
    <property type="entry name" value="LolB"/>
    <property type="match status" value="1"/>
</dbReference>
<comment type="subunit">
    <text evidence="3 13">Monomer.</text>
</comment>
<evidence type="ECO:0000256" key="1">
    <source>
        <dbReference type="ARBA" id="ARBA00004459"/>
    </source>
</evidence>
<evidence type="ECO:0000256" key="10">
    <source>
        <dbReference type="ARBA" id="ARBA00023186"/>
    </source>
</evidence>